<feature type="compositionally biased region" description="Polar residues" evidence="1">
    <location>
        <begin position="85"/>
        <end position="94"/>
    </location>
</feature>
<evidence type="ECO:0000313" key="2">
    <source>
        <dbReference type="EMBL" id="GFO39710.1"/>
    </source>
</evidence>
<dbReference type="Proteomes" id="UP000735302">
    <property type="component" value="Unassembled WGS sequence"/>
</dbReference>
<protein>
    <submittedName>
        <fullName evidence="2">Uncharacterized protein</fullName>
    </submittedName>
</protein>
<organism evidence="2 3">
    <name type="scientific">Plakobranchus ocellatus</name>
    <dbReference type="NCBI Taxonomy" id="259542"/>
    <lineage>
        <taxon>Eukaryota</taxon>
        <taxon>Metazoa</taxon>
        <taxon>Spiralia</taxon>
        <taxon>Lophotrochozoa</taxon>
        <taxon>Mollusca</taxon>
        <taxon>Gastropoda</taxon>
        <taxon>Heterobranchia</taxon>
        <taxon>Euthyneura</taxon>
        <taxon>Panpulmonata</taxon>
        <taxon>Sacoglossa</taxon>
        <taxon>Placobranchoidea</taxon>
        <taxon>Plakobranchidae</taxon>
        <taxon>Plakobranchus</taxon>
    </lineage>
</organism>
<evidence type="ECO:0000313" key="3">
    <source>
        <dbReference type="Proteomes" id="UP000735302"/>
    </source>
</evidence>
<feature type="region of interest" description="Disordered" evidence="1">
    <location>
        <begin position="1"/>
        <end position="94"/>
    </location>
</feature>
<accession>A0AAV4D6L8</accession>
<reference evidence="2 3" key="1">
    <citation type="journal article" date="2021" name="Elife">
        <title>Chloroplast acquisition without the gene transfer in kleptoplastic sea slugs, Plakobranchus ocellatus.</title>
        <authorList>
            <person name="Maeda T."/>
            <person name="Takahashi S."/>
            <person name="Yoshida T."/>
            <person name="Shimamura S."/>
            <person name="Takaki Y."/>
            <person name="Nagai Y."/>
            <person name="Toyoda A."/>
            <person name="Suzuki Y."/>
            <person name="Arimoto A."/>
            <person name="Ishii H."/>
            <person name="Satoh N."/>
            <person name="Nishiyama T."/>
            <person name="Hasebe M."/>
            <person name="Maruyama T."/>
            <person name="Minagawa J."/>
            <person name="Obokata J."/>
            <person name="Shigenobu S."/>
        </authorList>
    </citation>
    <scope>NUCLEOTIDE SEQUENCE [LARGE SCALE GENOMIC DNA]</scope>
</reference>
<dbReference type="AlphaFoldDB" id="A0AAV4D6L8"/>
<name>A0AAV4D6L8_9GAST</name>
<keyword evidence="3" id="KW-1185">Reference proteome</keyword>
<feature type="compositionally biased region" description="Basic and acidic residues" evidence="1">
    <location>
        <begin position="40"/>
        <end position="56"/>
    </location>
</feature>
<feature type="compositionally biased region" description="Polar residues" evidence="1">
    <location>
        <begin position="57"/>
        <end position="66"/>
    </location>
</feature>
<proteinExistence type="predicted"/>
<evidence type="ECO:0000256" key="1">
    <source>
        <dbReference type="SAM" id="MobiDB-lite"/>
    </source>
</evidence>
<sequence>MSKRGRMKNRRRRERRRNRGEEEKKEVKEEGEVEEEDTESKESSEHKELHDVEHECGSQSPQSSYGSDDGAGYEVDRHRSHKNSQARQDFSSDV</sequence>
<comment type="caution">
    <text evidence="2">The sequence shown here is derived from an EMBL/GenBank/DDBJ whole genome shotgun (WGS) entry which is preliminary data.</text>
</comment>
<gene>
    <name evidence="2" type="ORF">PoB_006621500</name>
</gene>
<feature type="compositionally biased region" description="Basic residues" evidence="1">
    <location>
        <begin position="1"/>
        <end position="18"/>
    </location>
</feature>
<feature type="compositionally biased region" description="Basic and acidic residues" evidence="1">
    <location>
        <begin position="19"/>
        <end position="30"/>
    </location>
</feature>
<dbReference type="EMBL" id="BLXT01007506">
    <property type="protein sequence ID" value="GFO39710.1"/>
    <property type="molecule type" value="Genomic_DNA"/>
</dbReference>